<dbReference type="AlphaFoldDB" id="W2CBL0"/>
<comment type="caution">
    <text evidence="1">The sequence shown here is derived from an EMBL/GenBank/DDBJ whole genome shotgun (WGS) entry which is preliminary data.</text>
</comment>
<dbReference type="EMBL" id="AYYC01000727">
    <property type="protein sequence ID" value="ETK03852.1"/>
    <property type="molecule type" value="Genomic_DNA"/>
</dbReference>
<evidence type="ECO:0000313" key="2">
    <source>
        <dbReference type="Proteomes" id="UP000018872"/>
    </source>
</evidence>
<proteinExistence type="predicted"/>
<accession>W2CBL0</accession>
<dbReference type="Proteomes" id="UP000018872">
    <property type="component" value="Unassembled WGS sequence"/>
</dbReference>
<sequence>MNTTLTKSAASIRINTGVLKQLKEEAKKEDKSLSSYLETLLYEMGYRPYNEETAQACREAREGKIAGVVDTTSRETIEASLFGDEEAED</sequence>
<organism evidence="1 2">
    <name type="scientific">Tannerella sp. oral taxon BU063 isolate Cell 5</name>
    <dbReference type="NCBI Taxonomy" id="1410950"/>
    <lineage>
        <taxon>Bacteria</taxon>
        <taxon>Pseudomonadati</taxon>
        <taxon>Bacteroidota</taxon>
        <taxon>Bacteroidia</taxon>
        <taxon>Bacteroidales</taxon>
        <taxon>Tannerellaceae</taxon>
        <taxon>Tannerella</taxon>
    </lineage>
</organism>
<name>W2CBL0_9BACT</name>
<evidence type="ECO:0000313" key="1">
    <source>
        <dbReference type="EMBL" id="ETK03852.1"/>
    </source>
</evidence>
<protein>
    <submittedName>
        <fullName evidence="1">Toxin-antitoxin system protein</fullName>
    </submittedName>
</protein>
<gene>
    <name evidence="1" type="ORF">T229_11705</name>
</gene>
<reference evidence="1 2" key="1">
    <citation type="submission" date="2013-11" db="EMBL/GenBank/DDBJ databases">
        <title>Single cell genomics of uncultured Tannerella BU063 (oral taxon 286).</title>
        <authorList>
            <person name="Beall C.J."/>
            <person name="Campbell A.G."/>
            <person name="Griffen A.L."/>
            <person name="Podar M."/>
            <person name="Leys E.J."/>
        </authorList>
    </citation>
    <scope>NUCLEOTIDE SEQUENCE [LARGE SCALE GENOMIC DNA]</scope>
    <source>
        <strain evidence="1">Cell 5</strain>
    </source>
</reference>
<dbReference type="PATRIC" id="fig|1410950.3.peg.1746"/>